<feature type="active site" description="Acyl-thioester intermediate" evidence="4">
    <location>
        <position position="89"/>
    </location>
</feature>
<accession>A0A368XKW2</accession>
<dbReference type="OrthoDB" id="8523144at2"/>
<evidence type="ECO:0000256" key="2">
    <source>
        <dbReference type="ARBA" id="ARBA00022679"/>
    </source>
</evidence>
<keyword evidence="2 5" id="KW-0808">Transferase</keyword>
<dbReference type="PIRSF" id="PIRSF000429">
    <property type="entry name" value="Ac-CoA_Ac_transf"/>
    <property type="match status" value="1"/>
</dbReference>
<dbReference type="Proteomes" id="UP000252884">
    <property type="component" value="Unassembled WGS sequence"/>
</dbReference>
<dbReference type="PANTHER" id="PTHR43365">
    <property type="entry name" value="BLR7806 PROTEIN"/>
    <property type="match status" value="1"/>
</dbReference>
<evidence type="ECO:0000256" key="3">
    <source>
        <dbReference type="ARBA" id="ARBA00023315"/>
    </source>
</evidence>
<evidence type="ECO:0000259" key="6">
    <source>
        <dbReference type="Pfam" id="PF00108"/>
    </source>
</evidence>
<feature type="domain" description="Thiolase C-terminal" evidence="7">
    <location>
        <begin position="262"/>
        <end position="382"/>
    </location>
</feature>
<dbReference type="GO" id="GO:0003988">
    <property type="term" value="F:acetyl-CoA C-acyltransferase activity"/>
    <property type="evidence" value="ECO:0007669"/>
    <property type="project" value="UniProtKB-ARBA"/>
</dbReference>
<protein>
    <submittedName>
        <fullName evidence="8">Acetyl-CoA C-acetyltransferase/acetyl-CoA acyltransferase</fullName>
    </submittedName>
</protein>
<keyword evidence="3 5" id="KW-0012">Acyltransferase</keyword>
<gene>
    <name evidence="8" type="ORF">DES41_107133</name>
</gene>
<comment type="caution">
    <text evidence="8">The sequence shown here is derived from an EMBL/GenBank/DDBJ whole genome shotgun (WGS) entry which is preliminary data.</text>
</comment>
<dbReference type="SUPFAM" id="SSF53901">
    <property type="entry name" value="Thiolase-like"/>
    <property type="match status" value="2"/>
</dbReference>
<dbReference type="AlphaFoldDB" id="A0A368XKW2"/>
<dbReference type="InterPro" id="IPR020616">
    <property type="entry name" value="Thiolase_N"/>
</dbReference>
<dbReference type="InterPro" id="IPR020617">
    <property type="entry name" value="Thiolase_C"/>
</dbReference>
<feature type="active site" description="Proton acceptor" evidence="4">
    <location>
        <position position="369"/>
    </location>
</feature>
<dbReference type="EMBL" id="QPJK01000007">
    <property type="protein sequence ID" value="RCW68612.1"/>
    <property type="molecule type" value="Genomic_DNA"/>
</dbReference>
<evidence type="ECO:0000256" key="4">
    <source>
        <dbReference type="PIRSR" id="PIRSR000429-1"/>
    </source>
</evidence>
<dbReference type="InterPro" id="IPR002155">
    <property type="entry name" value="Thiolase"/>
</dbReference>
<name>A0A368XKW2_9BURK</name>
<evidence type="ECO:0000256" key="1">
    <source>
        <dbReference type="ARBA" id="ARBA00010982"/>
    </source>
</evidence>
<feature type="active site" description="Proton acceptor" evidence="4">
    <location>
        <position position="339"/>
    </location>
</feature>
<dbReference type="Gene3D" id="3.40.47.10">
    <property type="match status" value="1"/>
</dbReference>
<sequence length="383" mass="39778">MHEAVIVDAVRTPFGRRGGAYAGLRPDALLASSLSSLLERTSVDPSRLGDILTGCVSQAGEQSANVGRQAALLAGVPIEVPAVTLNRMCSSGQSTVHFAAQAVIAGDMDYAVACGVESMSRTPMFLDVTLGAGPFRDWSMLNADLLAAHELPPQAQSAELMAAKWGLTREELDDFAAQSHRKAMQHAASLSNPRETVPVHGLGLVTDEGVRGNVDRAKMASLVPVTHPDGVITAANSSQMTDGAASLLVGREDAVRADGMRARARFRARVVVGSDPRIQLDGVIPATRAALGKAGLSMSDLHWIEVNEAFACVPVGWARELAVDLVRVNPWGGAIAHGHPLGATGVGLVAKALAGLEATGGSLALVVFCAGHGLASATILERM</sequence>
<evidence type="ECO:0000313" key="9">
    <source>
        <dbReference type="Proteomes" id="UP000252884"/>
    </source>
</evidence>
<evidence type="ECO:0000256" key="5">
    <source>
        <dbReference type="RuleBase" id="RU003557"/>
    </source>
</evidence>
<comment type="similarity">
    <text evidence="1 5">Belongs to the thiolase-like superfamily. Thiolase family.</text>
</comment>
<dbReference type="InterPro" id="IPR020613">
    <property type="entry name" value="Thiolase_CS"/>
</dbReference>
<feature type="domain" description="Thiolase N-terminal" evidence="6">
    <location>
        <begin position="5"/>
        <end position="252"/>
    </location>
</feature>
<dbReference type="RefSeq" id="WP_114470148.1">
    <property type="nucleotide sequence ID" value="NZ_QPJK01000007.1"/>
</dbReference>
<dbReference type="Pfam" id="PF02803">
    <property type="entry name" value="Thiolase_C"/>
    <property type="match status" value="1"/>
</dbReference>
<dbReference type="InterPro" id="IPR016039">
    <property type="entry name" value="Thiolase-like"/>
</dbReference>
<dbReference type="PROSITE" id="PS00737">
    <property type="entry name" value="THIOLASE_2"/>
    <property type="match status" value="1"/>
</dbReference>
<reference evidence="8 9" key="1">
    <citation type="submission" date="2018-07" db="EMBL/GenBank/DDBJ databases">
        <title>Genomic Encyclopedia of Type Strains, Phase IV (KMG-IV): sequencing the most valuable type-strain genomes for metagenomic binning, comparative biology and taxonomic classification.</title>
        <authorList>
            <person name="Goeker M."/>
        </authorList>
    </citation>
    <scope>NUCLEOTIDE SEQUENCE [LARGE SCALE GENOMIC DNA]</scope>
    <source>
        <strain evidence="8 9">DSM 21634</strain>
    </source>
</reference>
<organism evidence="8 9">
    <name type="scientific">Pseudorhodoferax soli</name>
    <dbReference type="NCBI Taxonomy" id="545864"/>
    <lineage>
        <taxon>Bacteria</taxon>
        <taxon>Pseudomonadati</taxon>
        <taxon>Pseudomonadota</taxon>
        <taxon>Betaproteobacteria</taxon>
        <taxon>Burkholderiales</taxon>
        <taxon>Comamonadaceae</taxon>
    </lineage>
</organism>
<evidence type="ECO:0000313" key="8">
    <source>
        <dbReference type="EMBL" id="RCW68612.1"/>
    </source>
</evidence>
<dbReference type="PANTHER" id="PTHR43365:SF1">
    <property type="entry name" value="ACETYL-COA C-ACYLTRANSFERASE"/>
    <property type="match status" value="1"/>
</dbReference>
<keyword evidence="9" id="KW-1185">Reference proteome</keyword>
<dbReference type="NCBIfam" id="TIGR01930">
    <property type="entry name" value="AcCoA-C-Actrans"/>
    <property type="match status" value="1"/>
</dbReference>
<proteinExistence type="inferred from homology"/>
<dbReference type="Pfam" id="PF00108">
    <property type="entry name" value="Thiolase_N"/>
    <property type="match status" value="1"/>
</dbReference>
<dbReference type="CDD" id="cd00751">
    <property type="entry name" value="thiolase"/>
    <property type="match status" value="1"/>
</dbReference>
<evidence type="ECO:0000259" key="7">
    <source>
        <dbReference type="Pfam" id="PF02803"/>
    </source>
</evidence>